<name>A0ABS2CD44_9NEIS</name>
<dbReference type="RefSeq" id="WP_203571403.1">
    <property type="nucleotide sequence ID" value="NZ_WOFE01000004.1"/>
</dbReference>
<dbReference type="Gene3D" id="3.90.79.10">
    <property type="entry name" value="Nucleoside Triphosphate Pyrophosphohydrolase"/>
    <property type="match status" value="1"/>
</dbReference>
<evidence type="ECO:0000256" key="4">
    <source>
        <dbReference type="RuleBase" id="RU364043"/>
    </source>
</evidence>
<comment type="subunit">
    <text evidence="2 4">Monomer.</text>
</comment>
<dbReference type="InterPro" id="IPR033713">
    <property type="entry name" value="NudJ"/>
</dbReference>
<dbReference type="PANTHER" id="PTHR43222:SF11">
    <property type="entry name" value="PHOSPHATASE NUDJ"/>
    <property type="match status" value="1"/>
</dbReference>
<sequence length="160" mass="17708">MWKPNATVAAVIERDGRFLMVAERINGELKLNQPAGHIEFGESIVAACARETLEETAYHFTPTAFQGLYQWTVPGTDLTYLRFAFTGELGVHDASLVLGLADEGIEAAVWLTRDELLARREQHRSPLIMACVDDYLAGQSFPLAVLQTIDAVQQFDGLVK</sequence>
<gene>
    <name evidence="4" type="primary">nudJ</name>
    <name evidence="6" type="ORF">GM173_10855</name>
</gene>
<dbReference type="InterPro" id="IPR000086">
    <property type="entry name" value="NUDIX_hydrolase_dom"/>
</dbReference>
<dbReference type="PANTHER" id="PTHR43222">
    <property type="entry name" value="NUDIX HYDROLASE 23"/>
    <property type="match status" value="1"/>
</dbReference>
<evidence type="ECO:0000313" key="6">
    <source>
        <dbReference type="EMBL" id="MBM5572074.1"/>
    </source>
</evidence>
<dbReference type="CDD" id="cd03675">
    <property type="entry name" value="NUDIX_Hydrolase"/>
    <property type="match status" value="1"/>
</dbReference>
<dbReference type="Proteomes" id="UP001195660">
    <property type="component" value="Unassembled WGS sequence"/>
</dbReference>
<dbReference type="EC" id="3.6.1.-" evidence="4"/>
<dbReference type="Pfam" id="PF00293">
    <property type="entry name" value="NUDIX"/>
    <property type="match status" value="1"/>
</dbReference>
<evidence type="ECO:0000313" key="7">
    <source>
        <dbReference type="Proteomes" id="UP001195660"/>
    </source>
</evidence>
<dbReference type="SUPFAM" id="SSF55811">
    <property type="entry name" value="Nudix"/>
    <property type="match status" value="1"/>
</dbReference>
<dbReference type="PROSITE" id="PS51462">
    <property type="entry name" value="NUDIX"/>
    <property type="match status" value="1"/>
</dbReference>
<evidence type="ECO:0000259" key="5">
    <source>
        <dbReference type="PROSITE" id="PS51462"/>
    </source>
</evidence>
<keyword evidence="7" id="KW-1185">Reference proteome</keyword>
<keyword evidence="4" id="KW-0378">Hydrolase</keyword>
<keyword evidence="4" id="KW-0460">Magnesium</keyword>
<evidence type="ECO:0000256" key="3">
    <source>
        <dbReference type="ARBA" id="ARBA00015552"/>
    </source>
</evidence>
<evidence type="ECO:0000256" key="1">
    <source>
        <dbReference type="ARBA" id="ARBA00007608"/>
    </source>
</evidence>
<accession>A0ABS2CD44</accession>
<proteinExistence type="inferred from homology"/>
<protein>
    <recommendedName>
        <fullName evidence="3 4">Phosphatase NudJ</fullName>
        <ecNumber evidence="4">3.6.1.-</ecNumber>
    </recommendedName>
</protein>
<comment type="caution">
    <text evidence="6">The sequence shown here is derived from an EMBL/GenBank/DDBJ whole genome shotgun (WGS) entry which is preliminary data.</text>
</comment>
<reference evidence="6 7" key="1">
    <citation type="submission" date="2019-11" db="EMBL/GenBank/DDBJ databases">
        <title>Novel Deefgea species.</title>
        <authorList>
            <person name="Han J.-H."/>
        </authorList>
    </citation>
    <scope>NUCLEOTIDE SEQUENCE [LARGE SCALE GENOMIC DNA]</scope>
    <source>
        <strain evidence="6 7">LMG 24817</strain>
    </source>
</reference>
<feature type="domain" description="Nudix hydrolase" evidence="5">
    <location>
        <begin position="1"/>
        <end position="134"/>
    </location>
</feature>
<dbReference type="EMBL" id="WOFE01000004">
    <property type="protein sequence ID" value="MBM5572074.1"/>
    <property type="molecule type" value="Genomic_DNA"/>
</dbReference>
<comment type="cofactor">
    <cofactor evidence="4">
        <name>Mg(2+)</name>
        <dbReference type="ChEBI" id="CHEBI:18420"/>
    </cofactor>
</comment>
<evidence type="ECO:0000256" key="2">
    <source>
        <dbReference type="ARBA" id="ARBA00011245"/>
    </source>
</evidence>
<organism evidence="6 7">
    <name type="scientific">Deefgea chitinilytica</name>
    <dbReference type="NCBI Taxonomy" id="570276"/>
    <lineage>
        <taxon>Bacteria</taxon>
        <taxon>Pseudomonadati</taxon>
        <taxon>Pseudomonadota</taxon>
        <taxon>Betaproteobacteria</taxon>
        <taxon>Neisseriales</taxon>
        <taxon>Chitinibacteraceae</taxon>
        <taxon>Deefgea</taxon>
    </lineage>
</organism>
<dbReference type="InterPro" id="IPR015797">
    <property type="entry name" value="NUDIX_hydrolase-like_dom_sf"/>
</dbReference>
<comment type="similarity">
    <text evidence="1 4">Belongs to the Nudix hydrolase family. NudJ subfamily.</text>
</comment>